<evidence type="ECO:0000256" key="2">
    <source>
        <dbReference type="ARBA" id="ARBA00008779"/>
    </source>
</evidence>
<evidence type="ECO:0000256" key="6">
    <source>
        <dbReference type="ARBA" id="ARBA00022837"/>
    </source>
</evidence>
<evidence type="ECO:0000313" key="9">
    <source>
        <dbReference type="EMBL" id="WKN35370.1"/>
    </source>
</evidence>
<evidence type="ECO:0000256" key="7">
    <source>
        <dbReference type="SAM" id="SignalP"/>
    </source>
</evidence>
<keyword evidence="5" id="KW-0378">Hydrolase</keyword>
<dbReference type="Pfam" id="PF00884">
    <property type="entry name" value="Sulfatase"/>
    <property type="match status" value="1"/>
</dbReference>
<dbReference type="InterPro" id="IPR000917">
    <property type="entry name" value="Sulfatase_N"/>
</dbReference>
<reference evidence="9" key="2">
    <citation type="journal article" date="2024" name="Antonie Van Leeuwenhoek">
        <title>Roseihalotalea indica gen. nov., sp. nov., a halophilic Bacteroidetes from mesopelagic Southwest Indian Ocean with higher carbohydrate metabolic potential.</title>
        <authorList>
            <person name="Chen B."/>
            <person name="Zhang M."/>
            <person name="Lin D."/>
            <person name="Ye J."/>
            <person name="Tang K."/>
        </authorList>
    </citation>
    <scope>NUCLEOTIDE SEQUENCE</scope>
    <source>
        <strain evidence="9">TK19036</strain>
    </source>
</reference>
<dbReference type="PROSITE" id="PS00149">
    <property type="entry name" value="SULFATASE_2"/>
    <property type="match status" value="1"/>
</dbReference>
<dbReference type="GO" id="GO:0004065">
    <property type="term" value="F:arylsulfatase activity"/>
    <property type="evidence" value="ECO:0007669"/>
    <property type="project" value="TreeGrafter"/>
</dbReference>
<evidence type="ECO:0000259" key="8">
    <source>
        <dbReference type="Pfam" id="PF00884"/>
    </source>
</evidence>
<dbReference type="SUPFAM" id="SSF53649">
    <property type="entry name" value="Alkaline phosphatase-like"/>
    <property type="match status" value="1"/>
</dbReference>
<comment type="similarity">
    <text evidence="2">Belongs to the sulfatase family.</text>
</comment>
<proteinExistence type="inferred from homology"/>
<organism evidence="9">
    <name type="scientific">Roseihalotalea indica</name>
    <dbReference type="NCBI Taxonomy" id="2867963"/>
    <lineage>
        <taxon>Bacteria</taxon>
        <taxon>Pseudomonadati</taxon>
        <taxon>Bacteroidota</taxon>
        <taxon>Cytophagia</taxon>
        <taxon>Cytophagales</taxon>
        <taxon>Catalimonadaceae</taxon>
        <taxon>Roseihalotalea</taxon>
    </lineage>
</organism>
<sequence>MSRIAILLFNLHFLFSACSSPNEVPQETVDTPYNVVVFLIDDLGWTDLGCFGSDLYETPNIDRLAEEGIKFTNAYAACTVCSPTRAAMMTGKYPARLNITDWIAGHVNEFGKLQVPDWTKYLSTEEITIAEIAKASGYVTASVGKWHLGDEEAYYPQNQGFDLNVAGYYRGQPPSYFYPYVRGQDTLPYLEGGEEGEYLTDRLTDEASRFIRDHAKNPFFLYFPHYAVHTPIQGKDSLTEHYEQKIEPGMQHTNAEYAAMIQSTDESVGRIMQLLDSLNLRNNTLVIFTSDNGGLELRNITQNDPLRAGKGSAYEGGVRVPMIIRWPEADSKIRVLEEPVITMDVFATVANVLGTGGASDYYQDGANLIPLLEGETELLEREALFWHYPHYHPGGASPYSAVRQDNYRLIEFLEDNHLELYDLEEDIGEQHDLITELPEIGEEMYNLLEAWRAEVEAQMPTENPQYDSLKSAEFYPESE</sequence>
<feature type="signal peptide" evidence="7">
    <location>
        <begin position="1"/>
        <end position="19"/>
    </location>
</feature>
<dbReference type="InterPro" id="IPR017850">
    <property type="entry name" value="Alkaline_phosphatase_core_sf"/>
</dbReference>
<dbReference type="CDD" id="cd16144">
    <property type="entry name" value="ARS_like"/>
    <property type="match status" value="1"/>
</dbReference>
<name>A0AA49GMM0_9BACT</name>
<evidence type="ECO:0000256" key="4">
    <source>
        <dbReference type="ARBA" id="ARBA00022729"/>
    </source>
</evidence>
<reference evidence="9" key="1">
    <citation type="journal article" date="2023" name="Comput. Struct. Biotechnol. J.">
        <title>Discovery of a novel marine Bacteroidetes with a rich repertoire of carbohydrate-active enzymes.</title>
        <authorList>
            <person name="Chen B."/>
            <person name="Liu G."/>
            <person name="Chen Q."/>
            <person name="Wang H."/>
            <person name="Liu L."/>
            <person name="Tang K."/>
        </authorList>
    </citation>
    <scope>NUCLEOTIDE SEQUENCE</scope>
    <source>
        <strain evidence="9">TK19036</strain>
    </source>
</reference>
<feature type="chain" id="PRO_5041288800" evidence="7">
    <location>
        <begin position="20"/>
        <end position="479"/>
    </location>
</feature>
<feature type="domain" description="Sulfatase N-terminal" evidence="8">
    <location>
        <begin position="34"/>
        <end position="354"/>
    </location>
</feature>
<comment type="cofactor">
    <cofactor evidence="1">
        <name>Ca(2+)</name>
        <dbReference type="ChEBI" id="CHEBI:29108"/>
    </cofactor>
</comment>
<keyword evidence="3" id="KW-0479">Metal-binding</keyword>
<dbReference type="Gene3D" id="3.30.1120.10">
    <property type="match status" value="1"/>
</dbReference>
<keyword evidence="6" id="KW-0106">Calcium</keyword>
<gene>
    <name evidence="9" type="ORF">K4G66_23630</name>
</gene>
<dbReference type="EMBL" id="CP120682">
    <property type="protein sequence ID" value="WKN35370.1"/>
    <property type="molecule type" value="Genomic_DNA"/>
</dbReference>
<protein>
    <submittedName>
        <fullName evidence="9">Sulfatase</fullName>
    </submittedName>
</protein>
<dbReference type="PANTHER" id="PTHR42693">
    <property type="entry name" value="ARYLSULFATASE FAMILY MEMBER"/>
    <property type="match status" value="1"/>
</dbReference>
<dbReference type="GO" id="GO:0046872">
    <property type="term" value="F:metal ion binding"/>
    <property type="evidence" value="ECO:0007669"/>
    <property type="project" value="UniProtKB-KW"/>
</dbReference>
<dbReference type="PROSITE" id="PS51257">
    <property type="entry name" value="PROKAR_LIPOPROTEIN"/>
    <property type="match status" value="1"/>
</dbReference>
<dbReference type="InterPro" id="IPR050738">
    <property type="entry name" value="Sulfatase"/>
</dbReference>
<accession>A0AA49GMM0</accession>
<dbReference type="PANTHER" id="PTHR42693:SF42">
    <property type="entry name" value="ARYLSULFATASE G"/>
    <property type="match status" value="1"/>
</dbReference>
<evidence type="ECO:0000256" key="1">
    <source>
        <dbReference type="ARBA" id="ARBA00001913"/>
    </source>
</evidence>
<keyword evidence="4 7" id="KW-0732">Signal</keyword>
<dbReference type="Gene3D" id="3.40.720.10">
    <property type="entry name" value="Alkaline Phosphatase, subunit A"/>
    <property type="match status" value="1"/>
</dbReference>
<evidence type="ECO:0000256" key="3">
    <source>
        <dbReference type="ARBA" id="ARBA00022723"/>
    </source>
</evidence>
<dbReference type="InterPro" id="IPR024607">
    <property type="entry name" value="Sulfatase_CS"/>
</dbReference>
<dbReference type="AlphaFoldDB" id="A0AA49GMM0"/>
<evidence type="ECO:0000256" key="5">
    <source>
        <dbReference type="ARBA" id="ARBA00022801"/>
    </source>
</evidence>